<dbReference type="SUPFAM" id="SSF56300">
    <property type="entry name" value="Metallo-dependent phosphatases"/>
    <property type="match status" value="1"/>
</dbReference>
<evidence type="ECO:0000259" key="2">
    <source>
        <dbReference type="Pfam" id="PF16655"/>
    </source>
</evidence>
<evidence type="ECO:0000313" key="4">
    <source>
        <dbReference type="Proteomes" id="UP000548867"/>
    </source>
</evidence>
<comment type="caution">
    <text evidence="3">The sequence shown here is derived from an EMBL/GenBank/DDBJ whole genome shotgun (WGS) entry which is preliminary data.</text>
</comment>
<evidence type="ECO:0000259" key="1">
    <source>
        <dbReference type="Pfam" id="PF09423"/>
    </source>
</evidence>
<dbReference type="PROSITE" id="PS51318">
    <property type="entry name" value="TAT"/>
    <property type="match status" value="1"/>
</dbReference>
<proteinExistence type="predicted"/>
<gene>
    <name evidence="3" type="ORF">GGR38_000965</name>
</gene>
<dbReference type="InterPro" id="IPR029052">
    <property type="entry name" value="Metallo-depent_PP-like"/>
</dbReference>
<dbReference type="AlphaFoldDB" id="A0A7W6CGR1"/>
<evidence type="ECO:0000313" key="3">
    <source>
        <dbReference type="EMBL" id="MBB3954038.1"/>
    </source>
</evidence>
<dbReference type="RefSeq" id="WP_183623239.1">
    <property type="nucleotide sequence ID" value="NZ_JACIDX010000003.1"/>
</dbReference>
<reference evidence="3 4" key="1">
    <citation type="submission" date="2020-08" db="EMBL/GenBank/DDBJ databases">
        <title>Genomic Encyclopedia of Type Strains, Phase IV (KMG-IV): sequencing the most valuable type-strain genomes for metagenomic binning, comparative biology and taxonomic classification.</title>
        <authorList>
            <person name="Goeker M."/>
        </authorList>
    </citation>
    <scope>NUCLEOTIDE SEQUENCE [LARGE SCALE GENOMIC DNA]</scope>
    <source>
        <strain evidence="3 4">DSM 27057</strain>
    </source>
</reference>
<feature type="domain" description="PhoD-like phosphatase metallophosphatase" evidence="1">
    <location>
        <begin position="159"/>
        <end position="507"/>
    </location>
</feature>
<keyword evidence="3" id="KW-0378">Hydrolase</keyword>
<feature type="domain" description="Phospholipase D N-terminal" evidence="2">
    <location>
        <begin position="50"/>
        <end position="145"/>
    </location>
</feature>
<protein>
    <submittedName>
        <fullName evidence="3">Alkaline phosphatase D</fullName>
        <ecNumber evidence="3">3.1.3.1</ecNumber>
    </submittedName>
</protein>
<dbReference type="InterPro" id="IPR018946">
    <property type="entry name" value="PhoD-like_MPP"/>
</dbReference>
<dbReference type="PANTHER" id="PTHR43606">
    <property type="entry name" value="PHOSPHATASE, PUTATIVE (AFU_ORTHOLOGUE AFUA_6G08710)-RELATED"/>
    <property type="match status" value="1"/>
</dbReference>
<dbReference type="Proteomes" id="UP000548867">
    <property type="component" value="Unassembled WGS sequence"/>
</dbReference>
<sequence>MSRPFDRRRLMAWMLKAGLAAGGLPLAGIAGAWPRNVDPNPKLADYPFTLGVASGDPAVDGFVIWTRIAPRPDEPHGGMAPAPVLVQWEVSEAENFAALVAQGTALASPELAHSVHVEVGGLRPDRPYFYRFRIAGHVSATGRSRSLPLPHARLDRLRFAVAGCQHYEHGYYTAWRHIAAEPVDFIFHYGDYIYETNEKGDDTITLQGHSYPRARRHNAPEPISLDDYRRRYALGKQDADLQAAHAAAPFWVSFDDHEVDNDWADAVDQDGTPPEVFLYRRAAAFQAYYEHMPLRRRAMPDGPRMVMHRTARYGDLLNGFVLDTRQHRSDQIPGPYYAPITPEVADPRRTMLGAEQEAWLFNGLSRSDTRWNLIAQQVMLMHLSLADKATGTQGYNLDRWSGYLHSRRRLLDHIDRACPGNVVTVSGDAHLHYAGDLVQDQGSARNPDKVVASEFLATSISSGADGQGDDTMHSRHALAHNRALKAVCDRRGYVLCDVGRDVWHADLKVIDHVTRPDGAISTYRRLAVERGHPGVVPA</sequence>
<dbReference type="PROSITE" id="PS00230">
    <property type="entry name" value="MAP1B_NEURAXIN"/>
    <property type="match status" value="1"/>
</dbReference>
<dbReference type="EMBL" id="JACIDX010000003">
    <property type="protein sequence ID" value="MBB3954038.1"/>
    <property type="molecule type" value="Genomic_DNA"/>
</dbReference>
<dbReference type="GO" id="GO:0004035">
    <property type="term" value="F:alkaline phosphatase activity"/>
    <property type="evidence" value="ECO:0007669"/>
    <property type="project" value="UniProtKB-EC"/>
</dbReference>
<dbReference type="InterPro" id="IPR006311">
    <property type="entry name" value="TAT_signal"/>
</dbReference>
<accession>A0A7W6CGR1</accession>
<dbReference type="InterPro" id="IPR032093">
    <property type="entry name" value="PhoD_N"/>
</dbReference>
<dbReference type="Pfam" id="PF16655">
    <property type="entry name" value="PhoD_N"/>
    <property type="match status" value="1"/>
</dbReference>
<dbReference type="InterPro" id="IPR000102">
    <property type="entry name" value="MAP1B_neuraxin"/>
</dbReference>
<dbReference type="Gene3D" id="3.60.21.70">
    <property type="entry name" value="PhoD-like phosphatase"/>
    <property type="match status" value="1"/>
</dbReference>
<dbReference type="EC" id="3.1.3.1" evidence="3"/>
<organism evidence="3 4">
    <name type="scientific">Novosphingobium sediminicola</name>
    <dbReference type="NCBI Taxonomy" id="563162"/>
    <lineage>
        <taxon>Bacteria</taxon>
        <taxon>Pseudomonadati</taxon>
        <taxon>Pseudomonadota</taxon>
        <taxon>Alphaproteobacteria</taxon>
        <taxon>Sphingomonadales</taxon>
        <taxon>Sphingomonadaceae</taxon>
        <taxon>Novosphingobium</taxon>
    </lineage>
</organism>
<dbReference type="PANTHER" id="PTHR43606:SF2">
    <property type="entry name" value="ALKALINE PHOSPHATASE FAMILY PROTEIN (AFU_ORTHOLOGUE AFUA_5G03860)"/>
    <property type="match status" value="1"/>
</dbReference>
<name>A0A7W6CGR1_9SPHN</name>
<keyword evidence="4" id="KW-1185">Reference proteome</keyword>
<dbReference type="InterPro" id="IPR038607">
    <property type="entry name" value="PhoD-like_sf"/>
</dbReference>
<dbReference type="Gene3D" id="2.60.40.380">
    <property type="entry name" value="Purple acid phosphatase-like, N-terminal"/>
    <property type="match status" value="1"/>
</dbReference>
<dbReference type="CDD" id="cd07389">
    <property type="entry name" value="MPP_PhoD"/>
    <property type="match status" value="1"/>
</dbReference>
<dbReference type="InterPro" id="IPR052900">
    <property type="entry name" value="Phospholipid_Metab_Enz"/>
</dbReference>
<dbReference type="Pfam" id="PF09423">
    <property type="entry name" value="PhoD"/>
    <property type="match status" value="1"/>
</dbReference>